<feature type="non-terminal residue" evidence="17">
    <location>
        <position position="1"/>
    </location>
</feature>
<evidence type="ECO:0000256" key="4">
    <source>
        <dbReference type="ARBA" id="ARBA00022598"/>
    </source>
</evidence>
<dbReference type="CDD" id="cd01740">
    <property type="entry name" value="GATase1_FGAR_AT"/>
    <property type="match status" value="1"/>
</dbReference>
<evidence type="ECO:0000259" key="14">
    <source>
        <dbReference type="Pfam" id="PF18072"/>
    </source>
</evidence>
<evidence type="ECO:0000256" key="2">
    <source>
        <dbReference type="ARBA" id="ARBA00008608"/>
    </source>
</evidence>
<dbReference type="FunFam" id="3.90.650.10:FF:000006">
    <property type="entry name" value="Phosphoribosylformylglycinamidine synthase, putative"/>
    <property type="match status" value="1"/>
</dbReference>
<dbReference type="PROSITE" id="PS51273">
    <property type="entry name" value="GATASE_TYPE_1"/>
    <property type="match status" value="1"/>
</dbReference>
<keyword evidence="9" id="KW-0460">Magnesium</keyword>
<keyword evidence="4" id="KW-0436">Ligase</keyword>
<keyword evidence="6" id="KW-0547">Nucleotide-binding</keyword>
<proteinExistence type="inferred from homology"/>
<keyword evidence="10" id="KW-0315">Glutamine amidotransferase</keyword>
<evidence type="ECO:0000256" key="8">
    <source>
        <dbReference type="ARBA" id="ARBA00022840"/>
    </source>
</evidence>
<dbReference type="SMART" id="SM01211">
    <property type="entry name" value="GATase_5"/>
    <property type="match status" value="1"/>
</dbReference>
<evidence type="ECO:0000256" key="12">
    <source>
        <dbReference type="ARBA" id="ARBA00032632"/>
    </source>
</evidence>
<evidence type="ECO:0000259" key="15">
    <source>
        <dbReference type="Pfam" id="PF18076"/>
    </source>
</evidence>
<comment type="similarity">
    <text evidence="2">In the N-terminal section; belongs to the FGAMS family.</text>
</comment>
<dbReference type="GO" id="GO:0004642">
    <property type="term" value="F:phosphoribosylformylglycinamidine synthase activity"/>
    <property type="evidence" value="ECO:0007669"/>
    <property type="project" value="UniProtKB-EC"/>
</dbReference>
<dbReference type="InterPro" id="IPR036676">
    <property type="entry name" value="PurM-like_C_sf"/>
</dbReference>
<evidence type="ECO:0000259" key="13">
    <source>
        <dbReference type="Pfam" id="PF02769"/>
    </source>
</evidence>
<dbReference type="Pfam" id="PF13507">
    <property type="entry name" value="GATase_5"/>
    <property type="match status" value="1"/>
</dbReference>
<name>A0A3M7KQS2_AUXPR</name>
<organism evidence="17 18">
    <name type="scientific">Auxenochlorella protothecoides</name>
    <name type="common">Green microalga</name>
    <name type="synonym">Chlorella protothecoides</name>
    <dbReference type="NCBI Taxonomy" id="3075"/>
    <lineage>
        <taxon>Eukaryota</taxon>
        <taxon>Viridiplantae</taxon>
        <taxon>Chlorophyta</taxon>
        <taxon>core chlorophytes</taxon>
        <taxon>Trebouxiophyceae</taxon>
        <taxon>Chlorellales</taxon>
        <taxon>Chlorellaceae</taxon>
        <taxon>Auxenochlorella</taxon>
    </lineage>
</organism>
<keyword evidence="7" id="KW-0658">Purine biosynthesis</keyword>
<dbReference type="HAMAP" id="MF_00419">
    <property type="entry name" value="PurL_1"/>
    <property type="match status" value="1"/>
</dbReference>
<keyword evidence="5" id="KW-0479">Metal-binding</keyword>
<dbReference type="Pfam" id="PF02769">
    <property type="entry name" value="AIRS_C"/>
    <property type="match status" value="2"/>
</dbReference>
<dbReference type="Pfam" id="PF18076">
    <property type="entry name" value="FGAR-AT_N"/>
    <property type="match status" value="1"/>
</dbReference>
<dbReference type="Pfam" id="PF18072">
    <property type="entry name" value="FGAR-AT_linker"/>
    <property type="match status" value="1"/>
</dbReference>
<dbReference type="GO" id="GO:0005737">
    <property type="term" value="C:cytoplasm"/>
    <property type="evidence" value="ECO:0007669"/>
    <property type="project" value="TreeGrafter"/>
</dbReference>
<dbReference type="SUPFAM" id="SSF52317">
    <property type="entry name" value="Class I glutamine amidotransferase-like"/>
    <property type="match status" value="1"/>
</dbReference>
<dbReference type="GO" id="GO:0005524">
    <property type="term" value="F:ATP binding"/>
    <property type="evidence" value="ECO:0007669"/>
    <property type="project" value="UniProtKB-KW"/>
</dbReference>
<evidence type="ECO:0000256" key="3">
    <source>
        <dbReference type="ARBA" id="ARBA00012747"/>
    </source>
</evidence>
<dbReference type="PANTHER" id="PTHR10099">
    <property type="entry name" value="PHOSPHORIBOSYLFORMYLGLYCINAMIDINE SYNTHASE"/>
    <property type="match status" value="1"/>
</dbReference>
<evidence type="ECO:0000256" key="7">
    <source>
        <dbReference type="ARBA" id="ARBA00022755"/>
    </source>
</evidence>
<dbReference type="InterPro" id="IPR010918">
    <property type="entry name" value="PurM-like_C_dom"/>
</dbReference>
<sequence>CPTHKTASTEVLLSRVVRIVPNLRQGLAWHRDEKPFRKVRHQAYVGRERAITRLAEQFRAPPGMTTIVGVGNWSAQDRGGIMRGTPPGPWICFLRRLRRYMRVRRGEEKLVDVWDTKRCTNKGCKVNVVNRDVNGAANILMLAKVSRALARFRSGPPTAKDLLACRGRLARGLPRQQPARSSASVARAASTLQQASPASPAAAAVLQKLTAAGPGVLQLYRSPGLSASKAATLLKQAQAKTLPEVTEMDTELCYNISLSQPLTAAEAETLAWLLRETFEPERLTPDSSFQLEPQDAVVEVGPRMNFSTAWSANAVSICASCGLGKVERVEVSRRFRLRGGASTAQLAAFAASVHDRMTEEVYPTPLTSFASSVIPAPVFTVPVVSEGRAALERVNASMGLAFDDRDLDYYTDMFRSGMARDPTNVELFDIAQSNSEHSRHWFFRAALTVDGAPVPESLMGVVKSTLAGSAPNSVLAFKDNSSAIRGGPVRTLLPETPGAPSALAPARRDLDLLLTAETHNFPCAVAPYPGAETGAGGRIRDTHATGIGSLMGAATAGYCVGNLLLEGYDLPWEQADAAYPPSLAHPRQILTDASNGASDYGNKFGEPLVAGYTRSFGQRLADGSRREWLKPIMFSGGLGQIDHGHLEKTPPGLGMLVVKIGGPAYRIGMGGGAASSLPSGSNSAELDYDAVQRGDAEVSQKLWRVVRACVELGPANPILSIHDQGAGGNCNVVKEIIYPLGAEIDVRAVHLGDATMSVLEIWGAEYQENDCLLIAPKDRPLLEALAARERCGVQVIGTIDGSGRVRVVDRQAPAGAPTPVDLDLELVLGDMPDKAYAFSRSPAPAAPLDLAGATPADALDRVLRLPAVASKRFLTNKVDRCVTGLVAQQQAVGPLHTPLADVAVVAQSLYGRTGAATSIGEAPLKGLLDPAAMARLAVGEALTNLVWAPVTALEHVKASVNWMYAAKMGGEGAAMVDAALAMREAMAVLRIGVDGGKDSLSMAAAAGGETVMAPGNLVVSAYVGCTDITRITTPDLKAPGASSLLHVDLGAGRRRLGGTALAQVYSQLGDEAPDVDPALLGAAFRATQALLATADCPVLAGHDVSDGGLVVAALEMAFAGNCGLELGLEGAAHARDAAHGALAPLFAEELGLLLEVAAGREGEVLAAYAAAGVPCARVGASLAADEVRLAVGGEVVVAGGARDLRDVWEATSFELEKRQTALECVESERAALRSAEAPTWVVPYVPAWTPADKLDAGDKVRVAVIREEGTNGDREMAAAVQMAGMEPWDVTMSDLLSGAATLDSFQGIIFPGGFSYADVLDSAKGWAATIRFNSRLLGQFQAFYARPDTFSLGVCNGCQLMALLGWVPGTGAGTGAAGPLLPDAAQPRFTHNASGRFECRWSSVAIDPDTPAVMLRGMGGARLGVWVAHGEGQALFPDEAVRRDVLDRHLAPIRYVDAVGRETQEYPYNPNGSSDAVAALCSPCGRHLALMPHPERCLQMWQNPWWPAETGLKPTDPSPWLKLFQNAAEWAASVRRT</sequence>
<evidence type="ECO:0000256" key="5">
    <source>
        <dbReference type="ARBA" id="ARBA00022723"/>
    </source>
</evidence>
<comment type="pathway">
    <text evidence="1">Purine metabolism; IMP biosynthesis via de novo pathway; 5-amino-1-(5-phospho-D-ribosyl)imidazole from N(2)-formyl-N(1)-(5-phospho-D-ribosyl)glycinamide: step 1/2.</text>
</comment>
<dbReference type="SUPFAM" id="SSF82697">
    <property type="entry name" value="PurS-like"/>
    <property type="match status" value="1"/>
</dbReference>
<evidence type="ECO:0000256" key="6">
    <source>
        <dbReference type="ARBA" id="ARBA00022741"/>
    </source>
</evidence>
<evidence type="ECO:0000256" key="9">
    <source>
        <dbReference type="ARBA" id="ARBA00022842"/>
    </source>
</evidence>
<dbReference type="EMBL" id="QOKY01000213">
    <property type="protein sequence ID" value="RMZ52170.1"/>
    <property type="molecule type" value="Genomic_DNA"/>
</dbReference>
<dbReference type="InterPro" id="IPR036921">
    <property type="entry name" value="PurM-like_N_sf"/>
</dbReference>
<dbReference type="InterPro" id="IPR041609">
    <property type="entry name" value="PurL_linker"/>
</dbReference>
<dbReference type="Gene3D" id="3.90.650.10">
    <property type="entry name" value="PurM-like C-terminal domain"/>
    <property type="match status" value="2"/>
</dbReference>
<feature type="domain" description="FGAR-AT PurM N-terminal-like" evidence="16">
    <location>
        <begin position="870"/>
        <end position="1022"/>
    </location>
</feature>
<dbReference type="Proteomes" id="UP000279271">
    <property type="component" value="Unassembled WGS sequence"/>
</dbReference>
<keyword evidence="8" id="KW-0067">ATP-binding</keyword>
<dbReference type="InterPro" id="IPR036604">
    <property type="entry name" value="PurS-like_sf"/>
</dbReference>
<protein>
    <recommendedName>
        <fullName evidence="3">phosphoribosylformylglycinamidine synthase</fullName>
        <ecNumber evidence="3">6.3.5.3</ecNumber>
    </recommendedName>
    <alternativeName>
        <fullName evidence="12">Formylglycinamide ribonucleotide amidotransferase</fullName>
    </alternativeName>
    <alternativeName>
        <fullName evidence="11">Formylglycinamide ribotide amidotransferase</fullName>
    </alternativeName>
</protein>
<dbReference type="Pfam" id="PF22689">
    <property type="entry name" value="FGAR-AT_PurM_N-like"/>
    <property type="match status" value="1"/>
</dbReference>
<dbReference type="NCBIfam" id="NF003672">
    <property type="entry name" value="PRK05297.1"/>
    <property type="match status" value="1"/>
</dbReference>
<dbReference type="InterPro" id="IPR055181">
    <property type="entry name" value="FGAR-AT_PurM_N-like"/>
</dbReference>
<dbReference type="FunFam" id="1.10.8.750:FF:000001">
    <property type="entry name" value="Putative phosphoribosylformylglycinamidine synthase"/>
    <property type="match status" value="1"/>
</dbReference>
<dbReference type="UniPathway" id="UPA00074">
    <property type="reaction ID" value="UER00128"/>
</dbReference>
<evidence type="ECO:0000313" key="18">
    <source>
        <dbReference type="Proteomes" id="UP000279271"/>
    </source>
</evidence>
<accession>A0A3M7KQS2</accession>
<dbReference type="CDD" id="cd02203">
    <property type="entry name" value="PurL_repeat1"/>
    <property type="match status" value="1"/>
</dbReference>
<dbReference type="SUPFAM" id="SSF55326">
    <property type="entry name" value="PurM N-terminal domain-like"/>
    <property type="match status" value="2"/>
</dbReference>
<feature type="domain" description="PurM-like C-terminal" evidence="13">
    <location>
        <begin position="654"/>
        <end position="809"/>
    </location>
</feature>
<dbReference type="GO" id="GO:0006189">
    <property type="term" value="P:'de novo' IMP biosynthetic process"/>
    <property type="evidence" value="ECO:0007669"/>
    <property type="project" value="UniProtKB-UniPathway"/>
</dbReference>
<reference evidence="18" key="1">
    <citation type="journal article" date="2018" name="Algal Res.">
        <title>Characterization of plant carbon substrate utilization by Auxenochlorella protothecoides.</title>
        <authorList>
            <person name="Vogler B.W."/>
            <person name="Starkenburg S.R."/>
            <person name="Sudasinghe N."/>
            <person name="Schambach J.Y."/>
            <person name="Rollin J.A."/>
            <person name="Pattathil S."/>
            <person name="Barry A.N."/>
        </authorList>
    </citation>
    <scope>NUCLEOTIDE SEQUENCE [LARGE SCALE GENOMIC DNA]</scope>
    <source>
        <strain evidence="18">UTEX 25</strain>
    </source>
</reference>
<dbReference type="CDD" id="cd02204">
    <property type="entry name" value="PurL_repeat2"/>
    <property type="match status" value="1"/>
</dbReference>
<evidence type="ECO:0000256" key="1">
    <source>
        <dbReference type="ARBA" id="ARBA00004920"/>
    </source>
</evidence>
<dbReference type="EC" id="6.3.5.3" evidence="3"/>
<dbReference type="PANTHER" id="PTHR10099:SF1">
    <property type="entry name" value="PHOSPHORIBOSYLFORMYLGLYCINAMIDINE SYNTHASE"/>
    <property type="match status" value="1"/>
</dbReference>
<dbReference type="InterPro" id="IPR010073">
    <property type="entry name" value="PurL_large"/>
</dbReference>
<dbReference type="InterPro" id="IPR040707">
    <property type="entry name" value="FGAR-AT_N"/>
</dbReference>
<evidence type="ECO:0000256" key="10">
    <source>
        <dbReference type="ARBA" id="ARBA00022962"/>
    </source>
</evidence>
<evidence type="ECO:0000256" key="11">
    <source>
        <dbReference type="ARBA" id="ARBA00029823"/>
    </source>
</evidence>
<dbReference type="FunFam" id="3.30.1330.10:FF:000007">
    <property type="entry name" value="Phosphoribosylformylglycinamidine synthase, putative"/>
    <property type="match status" value="1"/>
</dbReference>
<comment type="caution">
    <text evidence="17">The sequence shown here is derived from an EMBL/GenBank/DDBJ whole genome shotgun (WGS) entry which is preliminary data.</text>
</comment>
<dbReference type="InterPro" id="IPR029062">
    <property type="entry name" value="Class_I_gatase-like"/>
</dbReference>
<dbReference type="SUPFAM" id="SSF56042">
    <property type="entry name" value="PurM C-terminal domain-like"/>
    <property type="match status" value="2"/>
</dbReference>
<evidence type="ECO:0000313" key="17">
    <source>
        <dbReference type="EMBL" id="RMZ52170.1"/>
    </source>
</evidence>
<feature type="domain" description="Phosphoribosylformylglycinamidine synthase N-terminal" evidence="15">
    <location>
        <begin position="252"/>
        <end position="363"/>
    </location>
</feature>
<dbReference type="Gene3D" id="1.10.8.750">
    <property type="entry name" value="Phosphoribosylformylglycinamidine synthase, linker domain"/>
    <property type="match status" value="1"/>
</dbReference>
<dbReference type="SUPFAM" id="SSF109736">
    <property type="entry name" value="FGAM synthase PurL, linker domain"/>
    <property type="match status" value="1"/>
</dbReference>
<feature type="domain" description="PurM-like C-terminal" evidence="13">
    <location>
        <begin position="1054"/>
        <end position="1190"/>
    </location>
</feature>
<feature type="domain" description="Phosphoribosylformylglycinamidine synthase linker" evidence="14">
    <location>
        <begin position="391"/>
        <end position="440"/>
    </location>
</feature>
<dbReference type="NCBIfam" id="TIGR01735">
    <property type="entry name" value="FGAM_synt"/>
    <property type="match status" value="1"/>
</dbReference>
<dbReference type="Gene3D" id="3.40.50.880">
    <property type="match status" value="1"/>
</dbReference>
<evidence type="ECO:0000259" key="16">
    <source>
        <dbReference type="Pfam" id="PF22689"/>
    </source>
</evidence>
<dbReference type="GO" id="GO:0046872">
    <property type="term" value="F:metal ion binding"/>
    <property type="evidence" value="ECO:0007669"/>
    <property type="project" value="UniProtKB-KW"/>
</dbReference>
<dbReference type="Gene3D" id="3.30.1330.10">
    <property type="entry name" value="PurM-like, N-terminal domain"/>
    <property type="match status" value="2"/>
</dbReference>
<gene>
    <name evidence="17" type="ORF">APUTEX25_001560</name>
</gene>